<organism evidence="1">
    <name type="scientific">marine metagenome</name>
    <dbReference type="NCBI Taxonomy" id="408172"/>
    <lineage>
        <taxon>unclassified sequences</taxon>
        <taxon>metagenomes</taxon>
        <taxon>ecological metagenomes</taxon>
    </lineage>
</organism>
<proteinExistence type="predicted"/>
<accession>A0A383A3I5</accession>
<reference evidence="1" key="1">
    <citation type="submission" date="2018-05" db="EMBL/GenBank/DDBJ databases">
        <authorList>
            <person name="Lanie J.A."/>
            <person name="Ng W.-L."/>
            <person name="Kazmierczak K.M."/>
            <person name="Andrzejewski T.M."/>
            <person name="Davidsen T.M."/>
            <person name="Wayne K.J."/>
            <person name="Tettelin H."/>
            <person name="Glass J.I."/>
            <person name="Rusch D."/>
            <person name="Podicherti R."/>
            <person name="Tsui H.-C.T."/>
            <person name="Winkler M.E."/>
        </authorList>
    </citation>
    <scope>NUCLEOTIDE SEQUENCE</scope>
</reference>
<name>A0A383A3I5_9ZZZZ</name>
<gene>
    <name evidence="1" type="ORF">METZ01_LOCUS455300</name>
</gene>
<protein>
    <submittedName>
        <fullName evidence="1">Uncharacterized protein</fullName>
    </submittedName>
</protein>
<sequence length="78" mass="9081">MDLKEYTSDNLHFYAKKISDETSQKIDEHSLGKVKFFFALRRILDGKANFEDIGLMDAINDTLQELGIVESKKTFYKM</sequence>
<evidence type="ECO:0000313" key="1">
    <source>
        <dbReference type="EMBL" id="SVE02446.1"/>
    </source>
</evidence>
<dbReference type="EMBL" id="UINC01188974">
    <property type="protein sequence ID" value="SVE02446.1"/>
    <property type="molecule type" value="Genomic_DNA"/>
</dbReference>
<dbReference type="AlphaFoldDB" id="A0A383A3I5"/>